<keyword evidence="1" id="KW-1133">Transmembrane helix</keyword>
<evidence type="ECO:0000313" key="3">
    <source>
        <dbReference type="Proteomes" id="UP001642540"/>
    </source>
</evidence>
<reference evidence="2 3" key="1">
    <citation type="submission" date="2024-08" db="EMBL/GenBank/DDBJ databases">
        <authorList>
            <person name="Cucini C."/>
            <person name="Frati F."/>
        </authorList>
    </citation>
    <scope>NUCLEOTIDE SEQUENCE [LARGE SCALE GENOMIC DNA]</scope>
</reference>
<evidence type="ECO:0000313" key="2">
    <source>
        <dbReference type="EMBL" id="CAL8128761.1"/>
    </source>
</evidence>
<dbReference type="EMBL" id="CAXLJM020000075">
    <property type="protein sequence ID" value="CAL8128761.1"/>
    <property type="molecule type" value="Genomic_DNA"/>
</dbReference>
<comment type="caution">
    <text evidence="2">The sequence shown here is derived from an EMBL/GenBank/DDBJ whole genome shotgun (WGS) entry which is preliminary data.</text>
</comment>
<feature type="transmembrane region" description="Helical" evidence="1">
    <location>
        <begin position="352"/>
        <end position="373"/>
    </location>
</feature>
<evidence type="ECO:0000256" key="1">
    <source>
        <dbReference type="SAM" id="Phobius"/>
    </source>
</evidence>
<keyword evidence="1" id="KW-0812">Transmembrane</keyword>
<feature type="transmembrane region" description="Helical" evidence="1">
    <location>
        <begin position="669"/>
        <end position="694"/>
    </location>
</feature>
<organism evidence="2 3">
    <name type="scientific">Orchesella dallaii</name>
    <dbReference type="NCBI Taxonomy" id="48710"/>
    <lineage>
        <taxon>Eukaryota</taxon>
        <taxon>Metazoa</taxon>
        <taxon>Ecdysozoa</taxon>
        <taxon>Arthropoda</taxon>
        <taxon>Hexapoda</taxon>
        <taxon>Collembola</taxon>
        <taxon>Entomobryomorpha</taxon>
        <taxon>Entomobryoidea</taxon>
        <taxon>Orchesellidae</taxon>
        <taxon>Orchesellinae</taxon>
        <taxon>Orchesella</taxon>
    </lineage>
</organism>
<keyword evidence="3" id="KW-1185">Reference proteome</keyword>
<accession>A0ABP1RIC2</accession>
<protein>
    <submittedName>
        <fullName evidence="2">Uncharacterized protein</fullName>
    </submittedName>
</protein>
<gene>
    <name evidence="2" type="ORF">ODALV1_LOCUS22527</name>
</gene>
<feature type="transmembrane region" description="Helical" evidence="1">
    <location>
        <begin position="379"/>
        <end position="398"/>
    </location>
</feature>
<dbReference type="Proteomes" id="UP001642540">
    <property type="component" value="Unassembled WGS sequence"/>
</dbReference>
<keyword evidence="1" id="KW-0472">Membrane</keyword>
<proteinExistence type="predicted"/>
<sequence>MNSSNDLSTWTASTFLNLFEGCFLMQYVTTFSKPGWPLSLFEEYISNQQTPIPVVLDDLDALSAYRSISCKSCYYWKTKTRYVGVEPCLRNHTCRKRSFSLRKLYSKLSVSTCIVQNLILNKPDPDWEYYFSLLLILEMPHFGIIISDKIPRIYIAFQEPFPRQKFKSNVIISIPKFYLLVTKGSLHIENYYFEGHRSQNISRKGVRNKKDLLRIWHNHFSNLTGVTVVTNYDKLHESGKNARNSTEVLPPLAYLHVILANTFNYSLFKRRHSNYDDYELLHAVHLIDTDWNSSKIQSQVSESSYNFIIIPHPDFTSIFAGEFSKSYFNVLYVKRKGLGKGLGVFISPFDKFSLIGIAALFISLNIVLTIPYFIIEPEILKLILAYLKNIYVTIIAVLEQLEISVGKDKGNESPNKMSSNILLLTMWVFGNFFMLQYYTGSLFSLMTSEIQPFRNLDFAHLYDSSTIVCVSGTELYQNGSSLQMKVAAANFGSRLKVRKYSQYDEIIAKLPYCREGNLASLPERIAAHDQIQTHQGGIPIQGEISIVSPPEEQSWIEESMRFLNYFIYKRDLPYSWYRTWVVGKEWAGLWNPILKRMIESGIYGKWEKDYEASQKIQYLKEASKMWNAGSVLHHNIESPYKTKNFFMWTHLTSRNVGKGESFEAIGMDVLGSVFGLLGLCFYICLIGLIFELVIHHKYFMTYYNFPNWVQIFIETYYANVYAPSPSDPKLLLTTGRKHSI</sequence>
<feature type="transmembrane region" description="Helical" evidence="1">
    <location>
        <begin position="419"/>
        <end position="438"/>
    </location>
</feature>
<name>A0ABP1RIC2_9HEXA</name>